<dbReference type="Proteomes" id="UP000245207">
    <property type="component" value="Unassembled WGS sequence"/>
</dbReference>
<feature type="transmembrane region" description="Helical" evidence="1">
    <location>
        <begin position="31"/>
        <end position="53"/>
    </location>
</feature>
<protein>
    <submittedName>
        <fullName evidence="2">Uncharacterized protein</fullName>
    </submittedName>
</protein>
<proteinExistence type="predicted"/>
<dbReference type="STRING" id="35608.A0A2U1P689"/>
<gene>
    <name evidence="2" type="ORF">CTI12_AA189530</name>
</gene>
<keyword evidence="1" id="KW-0472">Membrane</keyword>
<name>A0A2U1P689_ARTAN</name>
<keyword evidence="1" id="KW-1133">Transmembrane helix</keyword>
<accession>A0A2U1P689</accession>
<evidence type="ECO:0000256" key="1">
    <source>
        <dbReference type="SAM" id="Phobius"/>
    </source>
</evidence>
<evidence type="ECO:0000313" key="2">
    <source>
        <dbReference type="EMBL" id="PWA81281.1"/>
    </source>
</evidence>
<dbReference type="AlphaFoldDB" id="A0A2U1P689"/>
<dbReference type="OrthoDB" id="49016at2759"/>
<comment type="caution">
    <text evidence="2">The sequence shown here is derived from an EMBL/GenBank/DDBJ whole genome shotgun (WGS) entry which is preliminary data.</text>
</comment>
<dbReference type="EMBL" id="PKPP01001610">
    <property type="protein sequence ID" value="PWA81281.1"/>
    <property type="molecule type" value="Genomic_DNA"/>
</dbReference>
<keyword evidence="1" id="KW-0812">Transmembrane</keyword>
<evidence type="ECO:0000313" key="3">
    <source>
        <dbReference type="Proteomes" id="UP000245207"/>
    </source>
</evidence>
<reference evidence="2 3" key="1">
    <citation type="journal article" date="2018" name="Mol. Plant">
        <title>The genome of Artemisia annua provides insight into the evolution of Asteraceae family and artemisinin biosynthesis.</title>
        <authorList>
            <person name="Shen Q."/>
            <person name="Zhang L."/>
            <person name="Liao Z."/>
            <person name="Wang S."/>
            <person name="Yan T."/>
            <person name="Shi P."/>
            <person name="Liu M."/>
            <person name="Fu X."/>
            <person name="Pan Q."/>
            <person name="Wang Y."/>
            <person name="Lv Z."/>
            <person name="Lu X."/>
            <person name="Zhang F."/>
            <person name="Jiang W."/>
            <person name="Ma Y."/>
            <person name="Chen M."/>
            <person name="Hao X."/>
            <person name="Li L."/>
            <person name="Tang Y."/>
            <person name="Lv G."/>
            <person name="Zhou Y."/>
            <person name="Sun X."/>
            <person name="Brodelius P.E."/>
            <person name="Rose J.K.C."/>
            <person name="Tang K."/>
        </authorList>
    </citation>
    <scope>NUCLEOTIDE SEQUENCE [LARGE SCALE GENOMIC DNA]</scope>
    <source>
        <strain evidence="3">cv. Huhao1</strain>
        <tissue evidence="2">Leaf</tissue>
    </source>
</reference>
<organism evidence="2 3">
    <name type="scientific">Artemisia annua</name>
    <name type="common">Sweet wormwood</name>
    <dbReference type="NCBI Taxonomy" id="35608"/>
    <lineage>
        <taxon>Eukaryota</taxon>
        <taxon>Viridiplantae</taxon>
        <taxon>Streptophyta</taxon>
        <taxon>Embryophyta</taxon>
        <taxon>Tracheophyta</taxon>
        <taxon>Spermatophyta</taxon>
        <taxon>Magnoliopsida</taxon>
        <taxon>eudicotyledons</taxon>
        <taxon>Gunneridae</taxon>
        <taxon>Pentapetalae</taxon>
        <taxon>asterids</taxon>
        <taxon>campanulids</taxon>
        <taxon>Asterales</taxon>
        <taxon>Asteraceae</taxon>
        <taxon>Asteroideae</taxon>
        <taxon>Anthemideae</taxon>
        <taxon>Artemisiinae</taxon>
        <taxon>Artemisia</taxon>
    </lineage>
</organism>
<sequence>MANYLISVMQYHIIPFIRHVQTPRHHSPSRAALLTSNSLIFFLDAFTILIAFYSSTANPTLPYPPPHDCLLRTTINKLKQERSITPRLLFIRGSQEDATLFENYLIEEQDVDGSGYANSMGFVSFIEEISQGVLEYMK</sequence>
<keyword evidence="3" id="KW-1185">Reference proteome</keyword>